<accession>A0A1I7Z141</accession>
<proteinExistence type="predicted"/>
<organism evidence="2 3">
    <name type="scientific">Steinernema glaseri</name>
    <dbReference type="NCBI Taxonomy" id="37863"/>
    <lineage>
        <taxon>Eukaryota</taxon>
        <taxon>Metazoa</taxon>
        <taxon>Ecdysozoa</taxon>
        <taxon>Nematoda</taxon>
        <taxon>Chromadorea</taxon>
        <taxon>Rhabditida</taxon>
        <taxon>Tylenchina</taxon>
        <taxon>Panagrolaimomorpha</taxon>
        <taxon>Strongyloidoidea</taxon>
        <taxon>Steinernematidae</taxon>
        <taxon>Steinernema</taxon>
    </lineage>
</organism>
<sequence>MGVGILGAILGALIAGFCCKGHTTKKSAGAMQEGKQASVPDDEMKTRSEEPILEAPGAAVPPNLAYPEGIRQAYSKEVDNEDHVVYEPAMDMELNLSGLETALLEEGVCHSEDEQEEELDSADDFEDFLFSESQLAECLEEEDTQLGSAFSAIVSVLLFAFVHLASHNGDPCCLLSYLLTQNPEIAPNWMENIRCCKINVYHSRTLVMVKESIL</sequence>
<protein>
    <submittedName>
        <fullName evidence="3">Syndecan</fullName>
    </submittedName>
</protein>
<keyword evidence="1" id="KW-0732">Signal</keyword>
<feature type="signal peptide" evidence="1">
    <location>
        <begin position="1"/>
        <end position="19"/>
    </location>
</feature>
<reference evidence="3" key="1">
    <citation type="submission" date="2016-11" db="UniProtKB">
        <authorList>
            <consortium name="WormBaseParasite"/>
        </authorList>
    </citation>
    <scope>IDENTIFICATION</scope>
</reference>
<feature type="chain" id="PRO_5009312834" evidence="1">
    <location>
        <begin position="20"/>
        <end position="214"/>
    </location>
</feature>
<dbReference type="Proteomes" id="UP000095287">
    <property type="component" value="Unplaced"/>
</dbReference>
<evidence type="ECO:0000256" key="1">
    <source>
        <dbReference type="SAM" id="SignalP"/>
    </source>
</evidence>
<dbReference type="WBParaSite" id="L893_g2175.t1">
    <property type="protein sequence ID" value="L893_g2175.t1"/>
    <property type="gene ID" value="L893_g2175"/>
</dbReference>
<evidence type="ECO:0000313" key="3">
    <source>
        <dbReference type="WBParaSite" id="L893_g2175.t1"/>
    </source>
</evidence>
<dbReference type="AlphaFoldDB" id="A0A1I7Z141"/>
<evidence type="ECO:0000313" key="2">
    <source>
        <dbReference type="Proteomes" id="UP000095287"/>
    </source>
</evidence>
<keyword evidence="2" id="KW-1185">Reference proteome</keyword>
<name>A0A1I7Z141_9BILA</name>